<reference evidence="1 2" key="1">
    <citation type="journal article" date="2012" name="BMC Genomics">
        <title>Comparative genomics of the white-rot fungi, Phanerochaete carnosa and P. chrysosporium, to elucidate the genetic basis of the distinct wood types they colonize.</title>
        <authorList>
            <person name="Suzuki H."/>
            <person name="MacDonald J."/>
            <person name="Syed K."/>
            <person name="Salamov A."/>
            <person name="Hori C."/>
            <person name="Aerts A."/>
            <person name="Henrissat B."/>
            <person name="Wiebenga A."/>
            <person name="vanKuyk P.A."/>
            <person name="Barry K."/>
            <person name="Lindquist E."/>
            <person name="LaButti K."/>
            <person name="Lapidus A."/>
            <person name="Lucas S."/>
            <person name="Coutinho P."/>
            <person name="Gong Y."/>
            <person name="Samejima M."/>
            <person name="Mahadevan R."/>
            <person name="Abou-Zaid M."/>
            <person name="de Vries R.P."/>
            <person name="Igarashi K."/>
            <person name="Yadav J.S."/>
            <person name="Grigoriev I.V."/>
            <person name="Master E.R."/>
        </authorList>
    </citation>
    <scope>NUCLEOTIDE SEQUENCE [LARGE SCALE GENOMIC DNA]</scope>
    <source>
        <strain evidence="1 2">HHB-10118-sp</strain>
    </source>
</reference>
<gene>
    <name evidence="1" type="ORF">PHACADRAFT_32175</name>
</gene>
<dbReference type="RefSeq" id="XP_007399989.1">
    <property type="nucleotide sequence ID" value="XM_007399927.1"/>
</dbReference>
<keyword evidence="2" id="KW-1185">Reference proteome</keyword>
<dbReference type="AlphaFoldDB" id="K5UN51"/>
<protein>
    <submittedName>
        <fullName evidence="1">Uncharacterized protein</fullName>
    </submittedName>
</protein>
<organism evidence="1 2">
    <name type="scientific">Phanerochaete carnosa (strain HHB-10118-sp)</name>
    <name type="common">White-rot fungus</name>
    <name type="synonym">Peniophora carnosa</name>
    <dbReference type="NCBI Taxonomy" id="650164"/>
    <lineage>
        <taxon>Eukaryota</taxon>
        <taxon>Fungi</taxon>
        <taxon>Dikarya</taxon>
        <taxon>Basidiomycota</taxon>
        <taxon>Agaricomycotina</taxon>
        <taxon>Agaricomycetes</taxon>
        <taxon>Polyporales</taxon>
        <taxon>Phanerochaetaceae</taxon>
        <taxon>Phanerochaete</taxon>
    </lineage>
</organism>
<accession>K5UN51</accession>
<proteinExistence type="predicted"/>
<sequence>MPSPASGEIHTTGAASLAGNFTTDNETPYAIFITTDNTIDPFKVVNATLTYTKETDMTSHVTVNGTTGEKVNITCTRDRISTVITGKVTGAGIDPPITIVGSGKWSLRTNAEGSVLCPPGGAGTMKLMQSVSGSNLLVLLHPIELVTILHKIVHLAQHLRGQDNVKMPLRVKFESQQAEWMSTLPITRSDLVGGIARTSPRSYVSIAADWTADPSRLLRAGVGRRSTRKGLIGSELHVGKGLSSRECTE</sequence>
<dbReference type="GeneID" id="18919719"/>
<name>K5UN51_PHACS</name>
<dbReference type="InParanoid" id="K5UN51"/>
<dbReference type="EMBL" id="JH930477">
    <property type="protein sequence ID" value="EKM51161.1"/>
    <property type="molecule type" value="Genomic_DNA"/>
</dbReference>
<dbReference type="Proteomes" id="UP000008370">
    <property type="component" value="Unassembled WGS sequence"/>
</dbReference>
<dbReference type="KEGG" id="pco:PHACADRAFT_32175"/>
<dbReference type="HOGENOM" id="CLU_1116074_0_0_1"/>
<evidence type="ECO:0000313" key="1">
    <source>
        <dbReference type="EMBL" id="EKM51161.1"/>
    </source>
</evidence>
<evidence type="ECO:0000313" key="2">
    <source>
        <dbReference type="Proteomes" id="UP000008370"/>
    </source>
</evidence>